<name>A0AAV1J4W1_9NEOP</name>
<proteinExistence type="predicted"/>
<feature type="signal peptide" evidence="1">
    <location>
        <begin position="1"/>
        <end position="18"/>
    </location>
</feature>
<dbReference type="EMBL" id="CAVLEF010000005">
    <property type="protein sequence ID" value="CAK1544128.1"/>
    <property type="molecule type" value="Genomic_DNA"/>
</dbReference>
<evidence type="ECO:0000256" key="1">
    <source>
        <dbReference type="SAM" id="SignalP"/>
    </source>
</evidence>
<sequence length="84" mass="9232">MNKTIIIFLAVCLITVHAFVKRDAPTQTNDNGLDSLQKTLEGFANSVKENFSKVINPDNIQKQFNDAVSNVKQALDSITPKPAT</sequence>
<comment type="caution">
    <text evidence="2">The sequence shown here is derived from an EMBL/GenBank/DDBJ whole genome shotgun (WGS) entry which is preliminary data.</text>
</comment>
<protein>
    <submittedName>
        <fullName evidence="2">Uncharacterized protein</fullName>
    </submittedName>
</protein>
<gene>
    <name evidence="2" type="ORF">LNINA_LOCUS3899</name>
</gene>
<dbReference type="AlphaFoldDB" id="A0AAV1J4W1"/>
<accession>A0AAV1J4W1</accession>
<feature type="chain" id="PRO_5043965209" evidence="1">
    <location>
        <begin position="19"/>
        <end position="84"/>
    </location>
</feature>
<reference evidence="2 3" key="1">
    <citation type="submission" date="2023-11" db="EMBL/GenBank/DDBJ databases">
        <authorList>
            <person name="Okamura Y."/>
        </authorList>
    </citation>
    <scope>NUCLEOTIDE SEQUENCE [LARGE SCALE GENOMIC DNA]</scope>
</reference>
<organism evidence="2 3">
    <name type="scientific">Leptosia nina</name>
    <dbReference type="NCBI Taxonomy" id="320188"/>
    <lineage>
        <taxon>Eukaryota</taxon>
        <taxon>Metazoa</taxon>
        <taxon>Ecdysozoa</taxon>
        <taxon>Arthropoda</taxon>
        <taxon>Hexapoda</taxon>
        <taxon>Insecta</taxon>
        <taxon>Pterygota</taxon>
        <taxon>Neoptera</taxon>
        <taxon>Endopterygota</taxon>
        <taxon>Lepidoptera</taxon>
        <taxon>Glossata</taxon>
        <taxon>Ditrysia</taxon>
        <taxon>Papilionoidea</taxon>
        <taxon>Pieridae</taxon>
        <taxon>Pierinae</taxon>
        <taxon>Leptosia</taxon>
    </lineage>
</organism>
<keyword evidence="1" id="KW-0732">Signal</keyword>
<evidence type="ECO:0000313" key="3">
    <source>
        <dbReference type="Proteomes" id="UP001497472"/>
    </source>
</evidence>
<dbReference type="Proteomes" id="UP001497472">
    <property type="component" value="Unassembled WGS sequence"/>
</dbReference>
<keyword evidence="3" id="KW-1185">Reference proteome</keyword>
<evidence type="ECO:0000313" key="2">
    <source>
        <dbReference type="EMBL" id="CAK1544128.1"/>
    </source>
</evidence>